<dbReference type="Gene3D" id="1.10.10.10">
    <property type="entry name" value="Winged helix-like DNA-binding domain superfamily/Winged helix DNA-binding domain"/>
    <property type="match status" value="1"/>
</dbReference>
<dbReference type="PANTHER" id="PTHR43214:SF24">
    <property type="entry name" value="TRANSCRIPTIONAL REGULATORY PROTEIN NARL-RELATED"/>
    <property type="match status" value="1"/>
</dbReference>
<dbReference type="Pfam" id="PF00196">
    <property type="entry name" value="GerE"/>
    <property type="match status" value="1"/>
</dbReference>
<sequence>MTALAPTQRLTPSERRLAQHVVEGLNAREIAATTQLKPNTVHSTLRTVRWKLRCPERCSLAVVAHRLLDAREITAPAAERPAPDISAEQISLLKAVAEHSQPLDIARAANLAPADLRDALDQLLAATGTQDTTQLVVLAHSWQLLAAEQSHGPRSGASK</sequence>
<dbReference type="Proteomes" id="UP001596154">
    <property type="component" value="Unassembled WGS sequence"/>
</dbReference>
<evidence type="ECO:0000256" key="2">
    <source>
        <dbReference type="ARBA" id="ARBA00023125"/>
    </source>
</evidence>
<evidence type="ECO:0000313" key="6">
    <source>
        <dbReference type="Proteomes" id="UP001596154"/>
    </source>
</evidence>
<evidence type="ECO:0000256" key="3">
    <source>
        <dbReference type="ARBA" id="ARBA00023163"/>
    </source>
</evidence>
<evidence type="ECO:0000259" key="4">
    <source>
        <dbReference type="PROSITE" id="PS50043"/>
    </source>
</evidence>
<evidence type="ECO:0000313" key="5">
    <source>
        <dbReference type="EMBL" id="MFC5634604.1"/>
    </source>
</evidence>
<keyword evidence="1" id="KW-0805">Transcription regulation</keyword>
<keyword evidence="3" id="KW-0804">Transcription</keyword>
<dbReference type="InterPro" id="IPR016032">
    <property type="entry name" value="Sig_transdc_resp-reg_C-effctor"/>
</dbReference>
<comment type="caution">
    <text evidence="5">The sequence shown here is derived from an EMBL/GenBank/DDBJ whole genome shotgun (WGS) entry which is preliminary data.</text>
</comment>
<dbReference type="PROSITE" id="PS50043">
    <property type="entry name" value="HTH_LUXR_2"/>
    <property type="match status" value="1"/>
</dbReference>
<dbReference type="SMART" id="SM00421">
    <property type="entry name" value="HTH_LUXR"/>
    <property type="match status" value="1"/>
</dbReference>
<evidence type="ECO:0000256" key="1">
    <source>
        <dbReference type="ARBA" id="ARBA00023015"/>
    </source>
</evidence>
<organism evidence="5 6">
    <name type="scientific">Streptomyces bullii</name>
    <dbReference type="NCBI Taxonomy" id="349910"/>
    <lineage>
        <taxon>Bacteria</taxon>
        <taxon>Bacillati</taxon>
        <taxon>Actinomycetota</taxon>
        <taxon>Actinomycetes</taxon>
        <taxon>Kitasatosporales</taxon>
        <taxon>Streptomycetaceae</taxon>
        <taxon>Streptomyces</taxon>
    </lineage>
</organism>
<proteinExistence type="predicted"/>
<accession>A0ABW0UPH4</accession>
<gene>
    <name evidence="5" type="ORF">ACFPZJ_12615</name>
</gene>
<dbReference type="SUPFAM" id="SSF46894">
    <property type="entry name" value="C-terminal effector domain of the bipartite response regulators"/>
    <property type="match status" value="1"/>
</dbReference>
<name>A0ABW0UPH4_9ACTN</name>
<keyword evidence="6" id="KW-1185">Reference proteome</keyword>
<reference evidence="6" key="1">
    <citation type="journal article" date="2019" name="Int. J. Syst. Evol. Microbiol.">
        <title>The Global Catalogue of Microorganisms (GCM) 10K type strain sequencing project: providing services to taxonomists for standard genome sequencing and annotation.</title>
        <authorList>
            <consortium name="The Broad Institute Genomics Platform"/>
            <consortium name="The Broad Institute Genome Sequencing Center for Infectious Disease"/>
            <person name="Wu L."/>
            <person name="Ma J."/>
        </authorList>
    </citation>
    <scope>NUCLEOTIDE SEQUENCE [LARGE SCALE GENOMIC DNA]</scope>
    <source>
        <strain evidence="6">CGMCC 4.7248</strain>
    </source>
</reference>
<dbReference type="InterPro" id="IPR000792">
    <property type="entry name" value="Tscrpt_reg_LuxR_C"/>
</dbReference>
<dbReference type="PANTHER" id="PTHR43214">
    <property type="entry name" value="TWO-COMPONENT RESPONSE REGULATOR"/>
    <property type="match status" value="1"/>
</dbReference>
<protein>
    <submittedName>
        <fullName evidence="5">LuxR C-terminal-related transcriptional regulator</fullName>
    </submittedName>
</protein>
<dbReference type="InterPro" id="IPR036388">
    <property type="entry name" value="WH-like_DNA-bd_sf"/>
</dbReference>
<feature type="domain" description="HTH luxR-type" evidence="4">
    <location>
        <begin position="3"/>
        <end position="68"/>
    </location>
</feature>
<keyword evidence="2" id="KW-0238">DNA-binding</keyword>
<dbReference type="RefSeq" id="WP_381020566.1">
    <property type="nucleotide sequence ID" value="NZ_JBHSNY010000004.1"/>
</dbReference>
<dbReference type="InterPro" id="IPR039420">
    <property type="entry name" value="WalR-like"/>
</dbReference>
<dbReference type="EMBL" id="JBHSNY010000004">
    <property type="protein sequence ID" value="MFC5634604.1"/>
    <property type="molecule type" value="Genomic_DNA"/>
</dbReference>